<proteinExistence type="inferred from homology"/>
<reference evidence="5" key="1">
    <citation type="journal article" date="2019" name="Int. J. Syst. Evol. Microbiol.">
        <title>The Global Catalogue of Microorganisms (GCM) 10K type strain sequencing project: providing services to taxonomists for standard genome sequencing and annotation.</title>
        <authorList>
            <consortium name="The Broad Institute Genomics Platform"/>
            <consortium name="The Broad Institute Genome Sequencing Center for Infectious Disease"/>
            <person name="Wu L."/>
            <person name="Ma J."/>
        </authorList>
    </citation>
    <scope>NUCLEOTIDE SEQUENCE [LARGE SCALE GENOMIC DNA]</scope>
    <source>
        <strain evidence="5">CCUG 54822</strain>
    </source>
</reference>
<accession>A0ABW3ZSR2</accession>
<dbReference type="CDD" id="cd04665">
    <property type="entry name" value="NUDIX_RppH"/>
    <property type="match status" value="1"/>
</dbReference>
<evidence type="ECO:0000313" key="5">
    <source>
        <dbReference type="Proteomes" id="UP001597178"/>
    </source>
</evidence>
<evidence type="ECO:0000256" key="2">
    <source>
        <dbReference type="ARBA" id="ARBA00022801"/>
    </source>
</evidence>
<dbReference type="InterPro" id="IPR015797">
    <property type="entry name" value="NUDIX_hydrolase-like_dom_sf"/>
</dbReference>
<gene>
    <name evidence="4" type="primary">ytkD</name>
    <name evidence="4" type="ORF">ACFQ4A_07105</name>
</gene>
<dbReference type="PROSITE" id="PS00893">
    <property type="entry name" value="NUDIX_BOX"/>
    <property type="match status" value="1"/>
</dbReference>
<comment type="caution">
    <text evidence="4">The sequence shown here is derived from an EMBL/GenBank/DDBJ whole genome shotgun (WGS) entry which is preliminary data.</text>
</comment>
<dbReference type="PANTHER" id="PTHR43736:SF1">
    <property type="entry name" value="DIHYDRONEOPTERIN TRIPHOSPHATE DIPHOSPHATASE"/>
    <property type="match status" value="1"/>
</dbReference>
<dbReference type="RefSeq" id="WP_382398977.1">
    <property type="nucleotide sequence ID" value="NZ_JBHTNH010000014.1"/>
</dbReference>
<evidence type="ECO:0000256" key="1">
    <source>
        <dbReference type="ARBA" id="ARBA00005582"/>
    </source>
</evidence>
<organism evidence="4 5">
    <name type="scientific">Lentibacillus salinarum</name>
    <dbReference type="NCBI Taxonomy" id="446820"/>
    <lineage>
        <taxon>Bacteria</taxon>
        <taxon>Bacillati</taxon>
        <taxon>Bacillota</taxon>
        <taxon>Bacilli</taxon>
        <taxon>Bacillales</taxon>
        <taxon>Bacillaceae</taxon>
        <taxon>Lentibacillus</taxon>
    </lineage>
</organism>
<dbReference type="Pfam" id="PF00293">
    <property type="entry name" value="NUDIX"/>
    <property type="match status" value="1"/>
</dbReference>
<dbReference type="Gene3D" id="3.90.79.10">
    <property type="entry name" value="Nucleoside Triphosphate Pyrophosphohydrolase"/>
    <property type="match status" value="1"/>
</dbReference>
<comment type="similarity">
    <text evidence="1">Belongs to the Nudix hydrolase family.</text>
</comment>
<dbReference type="SUPFAM" id="SSF55811">
    <property type="entry name" value="Nudix"/>
    <property type="match status" value="1"/>
</dbReference>
<dbReference type="InterPro" id="IPR020084">
    <property type="entry name" value="NUDIX_hydrolase_CS"/>
</dbReference>
<keyword evidence="2" id="KW-0378">Hydrolase</keyword>
<dbReference type="NCBIfam" id="TIGR02705">
    <property type="entry name" value="nudix_YtkD"/>
    <property type="match status" value="1"/>
</dbReference>
<evidence type="ECO:0000313" key="4">
    <source>
        <dbReference type="EMBL" id="MFD1361420.1"/>
    </source>
</evidence>
<dbReference type="Proteomes" id="UP001597178">
    <property type="component" value="Unassembled WGS sequence"/>
</dbReference>
<keyword evidence="5" id="KW-1185">Reference proteome</keyword>
<dbReference type="InterPro" id="IPR014078">
    <property type="entry name" value="Nudix_YtkD"/>
</dbReference>
<dbReference type="PANTHER" id="PTHR43736">
    <property type="entry name" value="ADP-RIBOSE PYROPHOSPHATASE"/>
    <property type="match status" value="1"/>
</dbReference>
<feature type="domain" description="Nudix hydrolase" evidence="3">
    <location>
        <begin position="6"/>
        <end position="160"/>
    </location>
</feature>
<dbReference type="PROSITE" id="PS51462">
    <property type="entry name" value="NUDIX"/>
    <property type="match status" value="1"/>
</dbReference>
<name>A0ABW3ZSR2_9BACI</name>
<dbReference type="EMBL" id="JBHTNH010000014">
    <property type="protein sequence ID" value="MFD1361420.1"/>
    <property type="molecule type" value="Genomic_DNA"/>
</dbReference>
<sequence>MYRFTDYYRNEVTLSFADHPFSQSPKHVWVICRYKHKWLLTRHKERGLEFPGGKVEENEAARDAAIREVKEETGGIVETVQYIGQYLVVGKSETIVKNVYFAEIGELAVQETYYETEGPCELTRIPRDVKHNKAYSFIMKDDVLTHAMAFIVNEALRNRL</sequence>
<protein>
    <submittedName>
        <fullName evidence="4">RNA deprotection pyrophosphohydrolase</fullName>
    </submittedName>
</protein>
<dbReference type="InterPro" id="IPR000086">
    <property type="entry name" value="NUDIX_hydrolase_dom"/>
</dbReference>
<evidence type="ECO:0000259" key="3">
    <source>
        <dbReference type="PROSITE" id="PS51462"/>
    </source>
</evidence>